<dbReference type="SMART" id="SM01006">
    <property type="entry name" value="AlcB"/>
    <property type="match status" value="1"/>
</dbReference>
<keyword evidence="3" id="KW-0012">Acyltransferase</keyword>
<comment type="pathway">
    <text evidence="1">Siderophore biosynthesis.</text>
</comment>
<dbReference type="EC" id="2.3.1.-" evidence="3"/>
<evidence type="ECO:0000313" key="3">
    <source>
        <dbReference type="EMBL" id="MFN0298474.1"/>
    </source>
</evidence>
<keyword evidence="3" id="KW-0808">Transferase</keyword>
<keyword evidence="4" id="KW-1185">Reference proteome</keyword>
<comment type="caution">
    <text evidence="3">The sequence shown here is derived from an EMBL/GenBank/DDBJ whole genome shotgun (WGS) entry which is preliminary data.</text>
</comment>
<dbReference type="Gene3D" id="3.40.630.30">
    <property type="match status" value="1"/>
</dbReference>
<dbReference type="Proteomes" id="UP001632339">
    <property type="component" value="Unassembled WGS sequence"/>
</dbReference>
<reference evidence="3 4" key="1">
    <citation type="submission" date="2024-12" db="EMBL/GenBank/DDBJ databases">
        <title>C001-4G Acinetobacter sp. assembled genome.</title>
        <authorList>
            <person name="D'Arcy K."/>
            <person name="Kingdon A.D.H."/>
            <person name="Breen A."/>
            <person name="Mckeown C."/>
            <person name="Allman E."/>
            <person name="Sharma P."/>
            <person name="Mcleman A."/>
            <person name="Roberts A.P."/>
        </authorList>
    </citation>
    <scope>NUCLEOTIDE SEQUENCE [LARGE SCALE GENOMIC DNA]</scope>
    <source>
        <strain evidence="3 4">C1-4G</strain>
    </source>
</reference>
<proteinExistence type="predicted"/>
<gene>
    <name evidence="3" type="ORF">ACKVE0_13210</name>
</gene>
<dbReference type="RefSeq" id="WP_409140766.1">
    <property type="nucleotide sequence ID" value="NZ_JBJXCW010000016.1"/>
</dbReference>
<organism evidence="3 4">
    <name type="scientific">Acinetobacter albensis</name>
    <dbReference type="NCBI Taxonomy" id="1673609"/>
    <lineage>
        <taxon>Bacteria</taxon>
        <taxon>Pseudomonadati</taxon>
        <taxon>Pseudomonadota</taxon>
        <taxon>Gammaproteobacteria</taxon>
        <taxon>Moraxellales</taxon>
        <taxon>Moraxellaceae</taxon>
        <taxon>Acinetobacter</taxon>
    </lineage>
</organism>
<dbReference type="GO" id="GO:0016746">
    <property type="term" value="F:acyltransferase activity"/>
    <property type="evidence" value="ECO:0007669"/>
    <property type="project" value="UniProtKB-KW"/>
</dbReference>
<evidence type="ECO:0000313" key="4">
    <source>
        <dbReference type="Proteomes" id="UP001632339"/>
    </source>
</evidence>
<evidence type="ECO:0000256" key="1">
    <source>
        <dbReference type="ARBA" id="ARBA00004924"/>
    </source>
</evidence>
<dbReference type="EMBL" id="JBJXCW010000016">
    <property type="protein sequence ID" value="MFN0298474.1"/>
    <property type="molecule type" value="Genomic_DNA"/>
</dbReference>
<dbReference type="InterPro" id="IPR019432">
    <property type="entry name" value="Acyltransferase_MbtK/IucB-like"/>
</dbReference>
<dbReference type="SUPFAM" id="SSF55729">
    <property type="entry name" value="Acyl-CoA N-acyltransferases (Nat)"/>
    <property type="match status" value="1"/>
</dbReference>
<protein>
    <submittedName>
        <fullName evidence="3">GNAT family N-acetyltransferase</fullName>
        <ecNumber evidence="3">2.3.1.-</ecNumber>
    </submittedName>
</protein>
<dbReference type="InterPro" id="IPR016181">
    <property type="entry name" value="Acyl_CoA_acyltransferase"/>
</dbReference>
<evidence type="ECO:0000259" key="2">
    <source>
        <dbReference type="SMART" id="SM01006"/>
    </source>
</evidence>
<name>A0ABW9JYP5_9GAMM</name>
<dbReference type="Pfam" id="PF13523">
    <property type="entry name" value="Acetyltransf_8"/>
    <property type="match status" value="1"/>
</dbReference>
<accession>A0ABW9JYP5</accession>
<feature type="domain" description="Acyltransferase MbtK/IucB-like conserved" evidence="2">
    <location>
        <begin position="24"/>
        <end position="71"/>
    </location>
</feature>
<dbReference type="PANTHER" id="PTHR31438">
    <property type="entry name" value="LYSINE N-ACYLTRANSFERASE C17G9.06C-RELATED"/>
    <property type="match status" value="1"/>
</dbReference>
<sequence>MQTITSKLPNQFTYQEKGIGYALRALKLPQDFPLLYKWMHEPHVIPQWQLNKPELELAVYFEKMIIDDHQRLYIIQIDGCDVGYLEIYEAKRDRLSLYYSALDTDLGWHILLGEKNVVGKGHFKAVMRMMSYFIFEYSPAEKIVGEPDENVKSYEYVAQEIAFEAQHKIQMLEKTAILYHCFKYKFYQECGKYTPL</sequence>
<dbReference type="PANTHER" id="PTHR31438:SF1">
    <property type="entry name" value="LYSINE N-ACYLTRANSFERASE C17G9.06C-RELATED"/>
    <property type="match status" value="1"/>
</dbReference>